<comment type="caution">
    <text evidence="1">The sequence shown here is derived from an EMBL/GenBank/DDBJ whole genome shotgun (WGS) entry which is preliminary data.</text>
</comment>
<keyword evidence="2" id="KW-1185">Reference proteome</keyword>
<name>A0A843THA2_COLES</name>
<gene>
    <name evidence="1" type="ORF">Taro_001187</name>
</gene>
<dbReference type="AlphaFoldDB" id="A0A843THA2"/>
<proteinExistence type="predicted"/>
<dbReference type="EMBL" id="NMUH01000024">
    <property type="protein sequence ID" value="MQL68873.1"/>
    <property type="molecule type" value="Genomic_DNA"/>
</dbReference>
<sequence>MQTPDRWFCKPFLGAVRGGTVGCSSLTSWRVRGAGWFHLWALDLVESSFASAFVGVPAALAGKGLVIPTKPCSRGSPPTLFRSSLPDGRGGGGLYAVRCQ</sequence>
<dbReference type="Proteomes" id="UP000652761">
    <property type="component" value="Unassembled WGS sequence"/>
</dbReference>
<reference evidence="1" key="1">
    <citation type="submission" date="2017-07" db="EMBL/GenBank/DDBJ databases">
        <title>Taro Niue Genome Assembly and Annotation.</title>
        <authorList>
            <person name="Atibalentja N."/>
            <person name="Keating K."/>
            <person name="Fields C.J."/>
        </authorList>
    </citation>
    <scope>NUCLEOTIDE SEQUENCE</scope>
    <source>
        <strain evidence="1">Niue_2</strain>
        <tissue evidence="1">Leaf</tissue>
    </source>
</reference>
<protein>
    <submittedName>
        <fullName evidence="1">Uncharacterized protein</fullName>
    </submittedName>
</protein>
<evidence type="ECO:0000313" key="2">
    <source>
        <dbReference type="Proteomes" id="UP000652761"/>
    </source>
</evidence>
<evidence type="ECO:0000313" key="1">
    <source>
        <dbReference type="EMBL" id="MQL68873.1"/>
    </source>
</evidence>
<organism evidence="1 2">
    <name type="scientific">Colocasia esculenta</name>
    <name type="common">Wild taro</name>
    <name type="synonym">Arum esculentum</name>
    <dbReference type="NCBI Taxonomy" id="4460"/>
    <lineage>
        <taxon>Eukaryota</taxon>
        <taxon>Viridiplantae</taxon>
        <taxon>Streptophyta</taxon>
        <taxon>Embryophyta</taxon>
        <taxon>Tracheophyta</taxon>
        <taxon>Spermatophyta</taxon>
        <taxon>Magnoliopsida</taxon>
        <taxon>Liliopsida</taxon>
        <taxon>Araceae</taxon>
        <taxon>Aroideae</taxon>
        <taxon>Colocasieae</taxon>
        <taxon>Colocasia</taxon>
    </lineage>
</organism>
<accession>A0A843THA2</accession>